<dbReference type="AlphaFoldDB" id="A0AAD5KKM1"/>
<proteinExistence type="predicted"/>
<evidence type="ECO:0000313" key="1">
    <source>
        <dbReference type="EMBL" id="KAI9554532.1"/>
    </source>
</evidence>
<sequence>MSANQLAIFAVGLLKGIEQLLESFKFEFNHHRESMAGSHARKVRSASERQCPLSIIDERTMNNDDLGAILYDAPHISVCRQRGRISSSHFVKDGGVFHCCCFISRGKADIEFLHVEEDITWPNLSTSNNPEKSDREIRIKVHFRVAHVGD</sequence>
<protein>
    <submittedName>
        <fullName evidence="1">Uncharacterized protein</fullName>
    </submittedName>
</protein>
<gene>
    <name evidence="1" type="ORF">GHT06_019805</name>
</gene>
<organism evidence="1 2">
    <name type="scientific">Daphnia sinensis</name>
    <dbReference type="NCBI Taxonomy" id="1820382"/>
    <lineage>
        <taxon>Eukaryota</taxon>
        <taxon>Metazoa</taxon>
        <taxon>Ecdysozoa</taxon>
        <taxon>Arthropoda</taxon>
        <taxon>Crustacea</taxon>
        <taxon>Branchiopoda</taxon>
        <taxon>Diplostraca</taxon>
        <taxon>Cladocera</taxon>
        <taxon>Anomopoda</taxon>
        <taxon>Daphniidae</taxon>
        <taxon>Daphnia</taxon>
        <taxon>Daphnia similis group</taxon>
    </lineage>
</organism>
<keyword evidence="2" id="KW-1185">Reference proteome</keyword>
<reference evidence="1 2" key="1">
    <citation type="submission" date="2022-05" db="EMBL/GenBank/DDBJ databases">
        <title>A multi-omics perspective on studying reproductive biology in Daphnia sinensis.</title>
        <authorList>
            <person name="Jia J."/>
        </authorList>
    </citation>
    <scope>NUCLEOTIDE SEQUENCE [LARGE SCALE GENOMIC DNA]</scope>
    <source>
        <strain evidence="1 2">WSL</strain>
    </source>
</reference>
<name>A0AAD5KKM1_9CRUS</name>
<evidence type="ECO:0000313" key="2">
    <source>
        <dbReference type="Proteomes" id="UP000820818"/>
    </source>
</evidence>
<accession>A0AAD5KKM1</accession>
<dbReference type="EMBL" id="WJBH02000008">
    <property type="protein sequence ID" value="KAI9554532.1"/>
    <property type="molecule type" value="Genomic_DNA"/>
</dbReference>
<comment type="caution">
    <text evidence="1">The sequence shown here is derived from an EMBL/GenBank/DDBJ whole genome shotgun (WGS) entry which is preliminary data.</text>
</comment>
<dbReference type="Proteomes" id="UP000820818">
    <property type="component" value="Linkage Group LG8"/>
</dbReference>